<keyword evidence="2" id="KW-1185">Reference proteome</keyword>
<sequence length="339" mass="37562">MATRSTTQPRTHWLYWPLEDVVALKYPNQVDNGSIKTFCLKLCIFPNSDILLFKPHGSDQHVIPVRDIAAASPGLRDHGVNSIIEEMLQAQIQDDELPDLQYLDLAGSEPLVELQSSFNGYDKSVVMDRAVLTILLSSSSSSVRADSGINGATYASVTNTSFKPDGALTQAVADEEGLEKAIVKRQHYIDQQQRWLTADAYLTTLHDFCFNTIFVACYLRSRATGLESCTWGCLLRRKTNGPGHGLYIMPATVAEAHAVNQGVNGPAEIQHRVRPSDVNLTRYEVLGAFNINGGLRMHGGRQEYARILVSQTGRMHLRWLPRSGNKDMRILSAAGVPWP</sequence>
<dbReference type="KEGG" id="ffu:CLAFUR5_05057"/>
<dbReference type="Proteomes" id="UP000756132">
    <property type="component" value="Chromosome 4"/>
</dbReference>
<evidence type="ECO:0000313" key="2">
    <source>
        <dbReference type="Proteomes" id="UP000756132"/>
    </source>
</evidence>
<reference evidence="1" key="2">
    <citation type="journal article" date="2022" name="Microb. Genom.">
        <title>A chromosome-scale genome assembly of the tomato pathogen Cladosporium fulvum reveals a compartmentalized genome architecture and the presence of a dispensable chromosome.</title>
        <authorList>
            <person name="Zaccaron A.Z."/>
            <person name="Chen L.H."/>
            <person name="Samaras A."/>
            <person name="Stergiopoulos I."/>
        </authorList>
    </citation>
    <scope>NUCLEOTIDE SEQUENCE</scope>
    <source>
        <strain evidence="1">Race5_Kim</strain>
    </source>
</reference>
<dbReference type="AlphaFoldDB" id="A0A9Q8P842"/>
<dbReference type="RefSeq" id="XP_047760928.1">
    <property type="nucleotide sequence ID" value="XM_047904205.1"/>
</dbReference>
<accession>A0A9Q8P842</accession>
<evidence type="ECO:0000313" key="1">
    <source>
        <dbReference type="EMBL" id="UJO16562.1"/>
    </source>
</evidence>
<dbReference type="GeneID" id="71984935"/>
<protein>
    <submittedName>
        <fullName evidence="1">Uncharacterized protein</fullName>
    </submittedName>
</protein>
<reference evidence="1" key="1">
    <citation type="submission" date="2021-12" db="EMBL/GenBank/DDBJ databases">
        <authorList>
            <person name="Zaccaron A."/>
            <person name="Stergiopoulos I."/>
        </authorList>
    </citation>
    <scope>NUCLEOTIDE SEQUENCE</scope>
    <source>
        <strain evidence="1">Race5_Kim</strain>
    </source>
</reference>
<dbReference type="EMBL" id="CP090166">
    <property type="protein sequence ID" value="UJO16562.1"/>
    <property type="molecule type" value="Genomic_DNA"/>
</dbReference>
<name>A0A9Q8P842_PASFU</name>
<gene>
    <name evidence="1" type="ORF">CLAFUR5_05057</name>
</gene>
<organism evidence="1 2">
    <name type="scientific">Passalora fulva</name>
    <name type="common">Tomato leaf mold</name>
    <name type="synonym">Cladosporium fulvum</name>
    <dbReference type="NCBI Taxonomy" id="5499"/>
    <lineage>
        <taxon>Eukaryota</taxon>
        <taxon>Fungi</taxon>
        <taxon>Dikarya</taxon>
        <taxon>Ascomycota</taxon>
        <taxon>Pezizomycotina</taxon>
        <taxon>Dothideomycetes</taxon>
        <taxon>Dothideomycetidae</taxon>
        <taxon>Mycosphaerellales</taxon>
        <taxon>Mycosphaerellaceae</taxon>
        <taxon>Fulvia</taxon>
    </lineage>
</organism>
<proteinExistence type="predicted"/>